<gene>
    <name evidence="2" type="ORF">OXD698_LOCUS49315</name>
</gene>
<reference evidence="2" key="1">
    <citation type="submission" date="2021-02" db="EMBL/GenBank/DDBJ databases">
        <authorList>
            <person name="Nowell W R."/>
        </authorList>
    </citation>
    <scope>NUCLEOTIDE SEQUENCE</scope>
</reference>
<accession>A0A820LRM3</accession>
<name>A0A820LRM3_9BILA</name>
<dbReference type="Proteomes" id="UP000663844">
    <property type="component" value="Unassembled WGS sequence"/>
</dbReference>
<dbReference type="InterPro" id="IPR027267">
    <property type="entry name" value="AH/BAR_dom_sf"/>
</dbReference>
<evidence type="ECO:0000313" key="3">
    <source>
        <dbReference type="Proteomes" id="UP000663844"/>
    </source>
</evidence>
<organism evidence="2 3">
    <name type="scientific">Adineta steineri</name>
    <dbReference type="NCBI Taxonomy" id="433720"/>
    <lineage>
        <taxon>Eukaryota</taxon>
        <taxon>Metazoa</taxon>
        <taxon>Spiralia</taxon>
        <taxon>Gnathifera</taxon>
        <taxon>Rotifera</taxon>
        <taxon>Eurotatoria</taxon>
        <taxon>Bdelloidea</taxon>
        <taxon>Adinetida</taxon>
        <taxon>Adinetidae</taxon>
        <taxon>Adineta</taxon>
    </lineage>
</organism>
<evidence type="ECO:0000256" key="1">
    <source>
        <dbReference type="SAM" id="Coils"/>
    </source>
</evidence>
<evidence type="ECO:0000313" key="2">
    <source>
        <dbReference type="EMBL" id="CAF4361122.1"/>
    </source>
</evidence>
<dbReference type="AlphaFoldDB" id="A0A820LRM3"/>
<proteinExistence type="predicted"/>
<protein>
    <submittedName>
        <fullName evidence="2">Uncharacterized protein</fullName>
    </submittedName>
</protein>
<feature type="non-terminal residue" evidence="2">
    <location>
        <position position="1"/>
    </location>
</feature>
<feature type="coiled-coil region" evidence="1">
    <location>
        <begin position="5"/>
        <end position="32"/>
    </location>
</feature>
<sequence>IETALRKLEQELEKTENKYHAATKEVEISRQSCDAEMCKSCDQMQTMELDRINEMDKFIQTYTNGIKALTETMNQVIIQNFSSHK</sequence>
<comment type="caution">
    <text evidence="2">The sequence shown here is derived from an EMBL/GenBank/DDBJ whole genome shotgun (WGS) entry which is preliminary data.</text>
</comment>
<keyword evidence="1" id="KW-0175">Coiled coil</keyword>
<dbReference type="SUPFAM" id="SSF103657">
    <property type="entry name" value="BAR/IMD domain-like"/>
    <property type="match status" value="1"/>
</dbReference>
<dbReference type="EMBL" id="CAJOAZ010021952">
    <property type="protein sequence ID" value="CAF4361122.1"/>
    <property type="molecule type" value="Genomic_DNA"/>
</dbReference>
<dbReference type="Gene3D" id="1.20.1270.60">
    <property type="entry name" value="Arfaptin homology (AH) domain/BAR domain"/>
    <property type="match status" value="1"/>
</dbReference>